<dbReference type="InterPro" id="IPR007331">
    <property type="entry name" value="Htaa"/>
</dbReference>
<sequence length="620" mass="64489">MRRTLAVLATAAALTTAAPAVAQEQMTPSVTVSPNVSALDPAGEKLTITGTGFDPRANEGKGWGVRVGPKRDGWRGRTTTTSQYSKLLKENWAVGIDLKPDGTWQATPTVRATYKAGSEEFSAATEQLYLMIFSWDNPETGNDLVVPLQFTGITSPSEPRQGSLHWPVVAGWNGTPSAGTTGQTWPYTSSTQTTAEFGGRIDFAAPKARITKPRVDLGAKTLTVDVNGVTVPFAGIKAGQPTFNGNTATLRMELELTEKGSTALNGFLPANTALAPATMTYPVAAPTLTLTQTEIPQNGTLSFTGQGFSAGEQVSLDGRATFTADQEGGVAGELAATAAPGRHTLTATGLDSRRTADATYTVKAAGCEVTSITKGTLLWGFKKSFREYVGKGSGNSITGTNGAVVTDVDASPNTNGVTTGAHQYPFKEARYTSATQFEVAFGGTITFTYPGHFFTIHLANPKVTVKDAKGTLSADVELVTSGPTPGKPAKLTGVELADLDLAAAKTTDDAGVLTITGVRSTLTNSEAFAGFYGAGDKLDDLTLTLGSSCSALPQQPGPAGPPPVVQAPQDLVPPLTFRPQRLASTGASPLVPSIAGFVLLVSGITLLTGARRWTSPGRRT</sequence>
<feature type="domain" description="Htaa" evidence="3">
    <location>
        <begin position="374"/>
        <end position="544"/>
    </location>
</feature>
<gene>
    <name evidence="4" type="ORF">SAMN05660733_05714</name>
</gene>
<keyword evidence="1" id="KW-0812">Transmembrane</keyword>
<organism evidence="4 5">
    <name type="scientific">Lentzea albidocapillata</name>
    <dbReference type="NCBI Taxonomy" id="40571"/>
    <lineage>
        <taxon>Bacteria</taxon>
        <taxon>Bacillati</taxon>
        <taxon>Actinomycetota</taxon>
        <taxon>Actinomycetes</taxon>
        <taxon>Pseudonocardiales</taxon>
        <taxon>Pseudonocardiaceae</taxon>
        <taxon>Lentzea</taxon>
    </lineage>
</organism>
<dbReference type="Proteomes" id="UP000192840">
    <property type="component" value="Unassembled WGS sequence"/>
</dbReference>
<keyword evidence="5" id="KW-1185">Reference proteome</keyword>
<reference evidence="5" key="1">
    <citation type="submission" date="2017-04" db="EMBL/GenBank/DDBJ databases">
        <authorList>
            <person name="Varghese N."/>
            <person name="Submissions S."/>
        </authorList>
    </citation>
    <scope>NUCLEOTIDE SEQUENCE [LARGE SCALE GENOMIC DNA]</scope>
    <source>
        <strain evidence="5">DSM 44073</strain>
    </source>
</reference>
<feature type="transmembrane region" description="Helical" evidence="1">
    <location>
        <begin position="590"/>
        <end position="610"/>
    </location>
</feature>
<feature type="signal peptide" evidence="2">
    <location>
        <begin position="1"/>
        <end position="22"/>
    </location>
</feature>
<dbReference type="RefSeq" id="WP_084401921.1">
    <property type="nucleotide sequence ID" value="NZ_FWYC01000013.1"/>
</dbReference>
<keyword evidence="1" id="KW-1133">Transmembrane helix</keyword>
<evidence type="ECO:0000313" key="4">
    <source>
        <dbReference type="EMBL" id="SMD19881.1"/>
    </source>
</evidence>
<feature type="chain" id="PRO_5012935767" evidence="2">
    <location>
        <begin position="23"/>
        <end position="620"/>
    </location>
</feature>
<dbReference type="eggNOG" id="COG4886">
    <property type="taxonomic scope" value="Bacteria"/>
</dbReference>
<proteinExistence type="predicted"/>
<keyword evidence="2" id="KW-0732">Signal</keyword>
<dbReference type="STRING" id="40571.SAMN05660733_05714"/>
<dbReference type="EMBL" id="FWYC01000013">
    <property type="protein sequence ID" value="SMD19881.1"/>
    <property type="molecule type" value="Genomic_DNA"/>
</dbReference>
<accession>A0A1W2FDC2</accession>
<evidence type="ECO:0000256" key="1">
    <source>
        <dbReference type="SAM" id="Phobius"/>
    </source>
</evidence>
<keyword evidence="1" id="KW-0472">Membrane</keyword>
<dbReference type="AlphaFoldDB" id="A0A1W2FDC2"/>
<dbReference type="Pfam" id="PF04213">
    <property type="entry name" value="HtaA"/>
    <property type="match status" value="1"/>
</dbReference>
<evidence type="ECO:0000259" key="3">
    <source>
        <dbReference type="Pfam" id="PF04213"/>
    </source>
</evidence>
<protein>
    <submittedName>
        <fullName evidence="4">Htaa protein</fullName>
    </submittedName>
</protein>
<dbReference type="OrthoDB" id="7210788at2"/>
<dbReference type="Gene3D" id="2.60.40.230">
    <property type="entry name" value="Neocarzinostatin-like"/>
    <property type="match status" value="1"/>
</dbReference>
<evidence type="ECO:0000256" key="2">
    <source>
        <dbReference type="SAM" id="SignalP"/>
    </source>
</evidence>
<evidence type="ECO:0000313" key="5">
    <source>
        <dbReference type="Proteomes" id="UP000192840"/>
    </source>
</evidence>
<name>A0A1W2FDC2_9PSEU</name>